<proteinExistence type="predicted"/>
<reference evidence="1" key="1">
    <citation type="journal article" date="2021" name="Proc. Natl. Acad. Sci. U.S.A.">
        <title>A Catalog of Tens of Thousands of Viruses from Human Metagenomes Reveals Hidden Associations with Chronic Diseases.</title>
        <authorList>
            <person name="Tisza M.J."/>
            <person name="Buck C.B."/>
        </authorList>
    </citation>
    <scope>NUCLEOTIDE SEQUENCE</scope>
    <source>
        <strain evidence="1">CtHG14</strain>
    </source>
</reference>
<organism evidence="1">
    <name type="scientific">virus sp. ctHG14</name>
    <dbReference type="NCBI Taxonomy" id="2827626"/>
    <lineage>
        <taxon>Viruses</taxon>
    </lineage>
</organism>
<sequence length="91" mass="10674">MNKRQRKKQFKKLYGMNPKQYQQAMQLVSLEEPLEKFMDSETATFTDLGSCFERIKDGLQKSVSALGKLSCEAFCFCLEELGRELKKRRQK</sequence>
<dbReference type="EMBL" id="BK059106">
    <property type="protein sequence ID" value="DAE31223.1"/>
    <property type="molecule type" value="Genomic_DNA"/>
</dbReference>
<evidence type="ECO:0000313" key="1">
    <source>
        <dbReference type="EMBL" id="DAE31223.1"/>
    </source>
</evidence>
<accession>A0A8S5RIL8</accession>
<protein>
    <submittedName>
        <fullName evidence="1">Toxin co-regulated pilus virulence regulatory, XylS, virulence regulation, cholerae</fullName>
    </submittedName>
</protein>
<name>A0A8S5RIL8_9VIRU</name>